<evidence type="ECO:0000256" key="3">
    <source>
        <dbReference type="ARBA" id="ARBA00022475"/>
    </source>
</evidence>
<feature type="transmembrane region" description="Helical" evidence="11">
    <location>
        <begin position="225"/>
        <end position="244"/>
    </location>
</feature>
<feature type="transmembrane region" description="Helical" evidence="11">
    <location>
        <begin position="131"/>
        <end position="151"/>
    </location>
</feature>
<dbReference type="PANTHER" id="PTHR32196:SF32">
    <property type="entry name" value="XYLOSE TRANSPORT SYSTEM PERMEASE PROTEIN XYLH"/>
    <property type="match status" value="1"/>
</dbReference>
<evidence type="ECO:0000256" key="6">
    <source>
        <dbReference type="ARBA" id="ARBA00022692"/>
    </source>
</evidence>
<dbReference type="eggNOG" id="COG4214">
    <property type="taxonomic scope" value="Bacteria"/>
</dbReference>
<dbReference type="KEGG" id="slr:L21SP2_2383"/>
<dbReference type="HOGENOM" id="CLU_028880_2_0_12"/>
<dbReference type="EMBL" id="CP006939">
    <property type="protein sequence ID" value="AHC15736.1"/>
    <property type="molecule type" value="Genomic_DNA"/>
</dbReference>
<dbReference type="AlphaFoldDB" id="V5WKL6"/>
<dbReference type="RefSeq" id="WP_024268640.1">
    <property type="nucleotide sequence ID" value="NC_023035.1"/>
</dbReference>
<evidence type="ECO:0000256" key="7">
    <source>
        <dbReference type="ARBA" id="ARBA00022989"/>
    </source>
</evidence>
<dbReference type="Pfam" id="PF02653">
    <property type="entry name" value="BPD_transp_2"/>
    <property type="match status" value="1"/>
</dbReference>
<dbReference type="InterPro" id="IPR001851">
    <property type="entry name" value="ABC_transp_permease"/>
</dbReference>
<feature type="transmembrane region" description="Helical" evidence="11">
    <location>
        <begin position="25"/>
        <end position="47"/>
    </location>
</feature>
<keyword evidence="13" id="KW-1185">Reference proteome</keyword>
<keyword evidence="4" id="KW-0997">Cell inner membrane</keyword>
<keyword evidence="8 11" id="KW-0472">Membrane</keyword>
<evidence type="ECO:0000313" key="12">
    <source>
        <dbReference type="EMBL" id="AHC15736.1"/>
    </source>
</evidence>
<feature type="transmembrane region" description="Helical" evidence="11">
    <location>
        <begin position="297"/>
        <end position="318"/>
    </location>
</feature>
<keyword evidence="6 11" id="KW-0812">Transmembrane</keyword>
<keyword evidence="7 11" id="KW-1133">Transmembrane helix</keyword>
<evidence type="ECO:0000313" key="13">
    <source>
        <dbReference type="Proteomes" id="UP000018680"/>
    </source>
</evidence>
<keyword evidence="3" id="KW-1003">Cell membrane</keyword>
<protein>
    <recommendedName>
        <fullName evidence="10">Xylose transport system permease protein XylH</fullName>
    </recommendedName>
</protein>
<name>V5WKL6_9SPIO</name>
<feature type="transmembrane region" description="Helical" evidence="11">
    <location>
        <begin position="250"/>
        <end position="276"/>
    </location>
</feature>
<evidence type="ECO:0000256" key="1">
    <source>
        <dbReference type="ARBA" id="ARBA00004651"/>
    </source>
</evidence>
<feature type="transmembrane region" description="Helical" evidence="11">
    <location>
        <begin position="163"/>
        <end position="179"/>
    </location>
</feature>
<evidence type="ECO:0000256" key="10">
    <source>
        <dbReference type="ARBA" id="ARBA00035686"/>
    </source>
</evidence>
<dbReference type="PATRIC" id="fig|1307761.3.peg.2375"/>
<evidence type="ECO:0000256" key="8">
    <source>
        <dbReference type="ARBA" id="ARBA00023136"/>
    </source>
</evidence>
<dbReference type="OrthoDB" id="368246at2"/>
<dbReference type="STRING" id="1307761.L21SP2_2383"/>
<feature type="transmembrane region" description="Helical" evidence="11">
    <location>
        <begin position="185"/>
        <end position="205"/>
    </location>
</feature>
<dbReference type="GO" id="GO:0022857">
    <property type="term" value="F:transmembrane transporter activity"/>
    <property type="evidence" value="ECO:0007669"/>
    <property type="project" value="InterPro"/>
</dbReference>
<dbReference type="CDD" id="cd06579">
    <property type="entry name" value="TM_PBP1_transp_AraH_like"/>
    <property type="match status" value="1"/>
</dbReference>
<organism evidence="12 13">
    <name type="scientific">Salinispira pacifica</name>
    <dbReference type="NCBI Taxonomy" id="1307761"/>
    <lineage>
        <taxon>Bacteria</taxon>
        <taxon>Pseudomonadati</taxon>
        <taxon>Spirochaetota</taxon>
        <taxon>Spirochaetia</taxon>
        <taxon>Spirochaetales</taxon>
        <taxon>Spirochaetaceae</taxon>
        <taxon>Salinispira</taxon>
    </lineage>
</organism>
<evidence type="ECO:0000256" key="4">
    <source>
        <dbReference type="ARBA" id="ARBA00022519"/>
    </source>
</evidence>
<comment type="subcellular location">
    <subcellularLocation>
        <location evidence="1">Cell membrane</location>
        <topology evidence="1">Multi-pass membrane protein</topology>
    </subcellularLocation>
</comment>
<evidence type="ECO:0000256" key="2">
    <source>
        <dbReference type="ARBA" id="ARBA00022448"/>
    </source>
</evidence>
<reference evidence="12 13" key="1">
    <citation type="journal article" date="2015" name="Stand. Genomic Sci.">
        <title>Complete genome sequence and description of Salinispira pacifica gen. nov., sp. nov., a novel spirochaete isolated form a hypersaline microbial mat.</title>
        <authorList>
            <person name="Ben Hania W."/>
            <person name="Joseph M."/>
            <person name="Schumann P."/>
            <person name="Bunk B."/>
            <person name="Fiebig A."/>
            <person name="Sproer C."/>
            <person name="Klenk H.P."/>
            <person name="Fardeau M.L."/>
            <person name="Spring S."/>
        </authorList>
    </citation>
    <scope>NUCLEOTIDE SEQUENCE [LARGE SCALE GENOMIC DNA]</scope>
    <source>
        <strain evidence="12 13">L21-RPul-D2</strain>
    </source>
</reference>
<keyword evidence="2" id="KW-0813">Transport</keyword>
<evidence type="ECO:0000256" key="9">
    <source>
        <dbReference type="ARBA" id="ARBA00035611"/>
    </source>
</evidence>
<comment type="function">
    <text evidence="9">Part of the binding-protein-dependent transport system for D-xylose. Probably responsible for the translocation of the substrate across the membrane.</text>
</comment>
<accession>V5WKL6</accession>
<evidence type="ECO:0000256" key="11">
    <source>
        <dbReference type="SAM" id="Phobius"/>
    </source>
</evidence>
<dbReference type="GO" id="GO:0005886">
    <property type="term" value="C:plasma membrane"/>
    <property type="evidence" value="ECO:0007669"/>
    <property type="project" value="UniProtKB-SubCell"/>
</dbReference>
<gene>
    <name evidence="12" type="ORF">L21SP2_2383</name>
</gene>
<dbReference type="Proteomes" id="UP000018680">
    <property type="component" value="Chromosome"/>
</dbReference>
<evidence type="ECO:0000256" key="5">
    <source>
        <dbReference type="ARBA" id="ARBA00022597"/>
    </source>
</evidence>
<dbReference type="PANTHER" id="PTHR32196">
    <property type="entry name" value="ABC TRANSPORTER PERMEASE PROTEIN YPHD-RELATED-RELATED"/>
    <property type="match status" value="1"/>
</dbReference>
<feature type="transmembrane region" description="Helical" evidence="11">
    <location>
        <begin position="54"/>
        <end position="74"/>
    </location>
</feature>
<feature type="transmembrane region" description="Helical" evidence="11">
    <location>
        <begin position="105"/>
        <end position="125"/>
    </location>
</feature>
<proteinExistence type="predicted"/>
<sequence length="400" mass="43167">MTAQTNEQTLGQVLRFQLKNNFRQYAMFFVLVAIWGILTIATGGVFIQGRNLTNLLLQSSFIATLAVGMVLVIVAGHIDLSVGSIAGFIGGVAAILNVHYEWNALIVIVVALGLGIVIGLWQGYWIAYQGIPAFIVTLAGMTIFRGLLLAVTRGETIAPIDETFAAIGGGYLPRLFLNVGERNGFHDLTAILVVVAILAFVISSIRTRRRRIEYGFSVLPQRVEILKLVGGSLLITLFALPVMTYRGLPYSILILLILVLGYTFLTNNTVFGRHVYAMGGNKEAARLSGINIRKKTLMIFVSMGFLSAVSGLIFTARLKSATASAGNLFELDTIAATIIGGTSTLGGEGTVFGAIIGALLMSSITNGMQIMNVPTEWQMVVRGLVLLLAVWYDVSMRTKK</sequence>
<keyword evidence="5" id="KW-0762">Sugar transport</keyword>